<evidence type="ECO:0000313" key="1">
    <source>
        <dbReference type="EMBL" id="MBD2279534.1"/>
    </source>
</evidence>
<protein>
    <submittedName>
        <fullName evidence="1">Uncharacterized protein</fullName>
    </submittedName>
</protein>
<sequence length="106" mass="12642">MNTLEKLELLGENCSDNTELDRIIGQLLNLILTRYRQKLAIYNLDIDKFEKKYQLTSEQFLEQFNSGNLGDEMDFFEWFGLCELRKDILQKIHKRQISEHIKSQLS</sequence>
<proteinExistence type="predicted"/>
<organism evidence="1 2">
    <name type="scientific">Aphanizomenon flos-aquae FACHB-1040</name>
    <dbReference type="NCBI Taxonomy" id="2692887"/>
    <lineage>
        <taxon>Bacteria</taxon>
        <taxon>Bacillati</taxon>
        <taxon>Cyanobacteriota</taxon>
        <taxon>Cyanophyceae</taxon>
        <taxon>Nostocales</taxon>
        <taxon>Aphanizomenonaceae</taxon>
        <taxon>Aphanizomenon</taxon>
    </lineage>
</organism>
<name>A0ABR8BX82_APHFL</name>
<comment type="caution">
    <text evidence="1">The sequence shown here is derived from an EMBL/GenBank/DDBJ whole genome shotgun (WGS) entry which is preliminary data.</text>
</comment>
<gene>
    <name evidence="1" type="ORF">H6F99_14915</name>
</gene>
<evidence type="ECO:0000313" key="2">
    <source>
        <dbReference type="Proteomes" id="UP000606721"/>
    </source>
</evidence>
<accession>A0ABR8BX82</accession>
<reference evidence="1 2" key="1">
    <citation type="journal article" date="2020" name="ISME J.">
        <title>Comparative genomics reveals insights into cyanobacterial evolution and habitat adaptation.</title>
        <authorList>
            <person name="Chen M.Y."/>
            <person name="Teng W.K."/>
            <person name="Zhao L."/>
            <person name="Hu C.X."/>
            <person name="Zhou Y.K."/>
            <person name="Han B.P."/>
            <person name="Song L.R."/>
            <person name="Shu W.S."/>
        </authorList>
    </citation>
    <scope>NUCLEOTIDE SEQUENCE [LARGE SCALE GENOMIC DNA]</scope>
    <source>
        <strain evidence="1 2">FACHB-1040</strain>
    </source>
</reference>
<dbReference type="RefSeq" id="WP_053539433.1">
    <property type="nucleotide sequence ID" value="NZ_JACJQT010000038.1"/>
</dbReference>
<keyword evidence="2" id="KW-1185">Reference proteome</keyword>
<dbReference type="Proteomes" id="UP000606721">
    <property type="component" value="Unassembled WGS sequence"/>
</dbReference>
<dbReference type="EMBL" id="JACJQT010000038">
    <property type="protein sequence ID" value="MBD2279534.1"/>
    <property type="molecule type" value="Genomic_DNA"/>
</dbReference>